<feature type="compositionally biased region" description="Polar residues" evidence="1">
    <location>
        <begin position="530"/>
        <end position="542"/>
    </location>
</feature>
<dbReference type="InterPro" id="IPR042869">
    <property type="entry name" value="ARHGAP11A/B"/>
</dbReference>
<dbReference type="SMART" id="SM00324">
    <property type="entry name" value="RhoGAP"/>
    <property type="match status" value="1"/>
</dbReference>
<dbReference type="Gene3D" id="1.10.555.10">
    <property type="entry name" value="Rho GTPase activation protein"/>
    <property type="match status" value="1"/>
</dbReference>
<dbReference type="PANTHER" id="PTHR15670:SF4">
    <property type="entry name" value="RHO GTPASE-ACTIVATING PROTEIN 11A"/>
    <property type="match status" value="1"/>
</dbReference>
<organism evidence="3">
    <name type="scientific">Diabrotica virgifera virgifera</name>
    <name type="common">western corn rootworm</name>
    <dbReference type="NCBI Taxonomy" id="50390"/>
    <lineage>
        <taxon>Eukaryota</taxon>
        <taxon>Metazoa</taxon>
        <taxon>Ecdysozoa</taxon>
        <taxon>Arthropoda</taxon>
        <taxon>Hexapoda</taxon>
        <taxon>Insecta</taxon>
        <taxon>Pterygota</taxon>
        <taxon>Neoptera</taxon>
        <taxon>Endopterygota</taxon>
        <taxon>Coleoptera</taxon>
        <taxon>Polyphaga</taxon>
        <taxon>Cucujiformia</taxon>
        <taxon>Chrysomeloidea</taxon>
        <taxon>Chrysomelidae</taxon>
        <taxon>Galerucinae</taxon>
        <taxon>Diabroticina</taxon>
        <taxon>Diabroticites</taxon>
        <taxon>Diabrotica</taxon>
    </lineage>
</organism>
<accession>A0A6P7GV76</accession>
<reference evidence="3" key="1">
    <citation type="submission" date="2025-08" db="UniProtKB">
        <authorList>
            <consortium name="RefSeq"/>
        </authorList>
    </citation>
    <scope>IDENTIFICATION</scope>
    <source>
        <tissue evidence="3">Whole insect</tissue>
    </source>
</reference>
<evidence type="ECO:0000313" key="3">
    <source>
        <dbReference type="RefSeq" id="XP_028149273.1"/>
    </source>
</evidence>
<dbReference type="AlphaFoldDB" id="A0A6P7GV76"/>
<feature type="domain" description="Rho-GAP" evidence="2">
    <location>
        <begin position="47"/>
        <end position="236"/>
    </location>
</feature>
<dbReference type="GO" id="GO:0005096">
    <property type="term" value="F:GTPase activator activity"/>
    <property type="evidence" value="ECO:0007669"/>
    <property type="project" value="TreeGrafter"/>
</dbReference>
<protein>
    <submittedName>
        <fullName evidence="3">T-cell activation Rho GTPase-activating protein-like</fullName>
    </submittedName>
</protein>
<dbReference type="PANTHER" id="PTHR15670">
    <property type="entry name" value="RHO GTPASE ACTIVATING PROTEIN 11A"/>
    <property type="match status" value="1"/>
</dbReference>
<dbReference type="InterPro" id="IPR008936">
    <property type="entry name" value="Rho_GTPase_activation_prot"/>
</dbReference>
<dbReference type="PROSITE" id="PS50238">
    <property type="entry name" value="RHOGAP"/>
    <property type="match status" value="1"/>
</dbReference>
<gene>
    <name evidence="3" type="primary">LOC114342662</name>
</gene>
<name>A0A6P7GV76_DIAVI</name>
<evidence type="ECO:0000259" key="2">
    <source>
        <dbReference type="PROSITE" id="PS50238"/>
    </source>
</evidence>
<sequence length="694" mass="79180">MFISDVNKKDEIRTIAIKNLRKLNAKPRIKYSRPTIQVSKEKQLFHVALSKLENETVTLRNGQQLVVPKRLYEMCSFILSKVETEGLFRKEGSKNRQNKIKASLNRGYMLGLEHHVIDVAVILKCFLRELPESLIPCSFHELFLRCSIIEKKVEAILLACLLIPTEHLNVLAFLMQFFNEITLHSDSNRMDSYNLSLIIAPNIFTLTEKISPKNELVVKKTIDITQIMIDNANSIGLIPDSILEQVGNLRPGELALASPKVKRRRRSGSLTRIFNGFKKIVTNKSDDIPGVNTVTPDLLLTPSIRMTKNSSYENKSTKHKPEPERNKKALLQRRWSAITSATNLRRKKRESVLYQPREDSLNSSQEAYVRVPKVEYEEIKNRVSAIEKRLSFELETVASTVVRREANIIQDIQSEYEKTLGQAEALSPGTDQLARRLSKELKIRTSEQKIIRSPSARKIGNIRRRSRELVRNNSLQHVQHVSREVKETKLTRSISSPLTNKNFVNVTGTPSFNSTSHITFKSNGYSFNSENSLGKSASSGNISDDKNFSRHSSLRRERRILRRSSNVTPKRTLVKERYNQFSEVNKENNVKEMGGNTPVPHIKSFGKMSISIKQFTGFKSIHHSIMSEMCVELENCIEASVIRQGSISQTPYNTKLWINGKRNIVKVSCTCDMVKVQSANMLLLRFVLSIMTKV</sequence>
<evidence type="ECO:0000256" key="1">
    <source>
        <dbReference type="SAM" id="MobiDB-lite"/>
    </source>
</evidence>
<dbReference type="SUPFAM" id="SSF48350">
    <property type="entry name" value="GTPase activation domain, GAP"/>
    <property type="match status" value="1"/>
</dbReference>
<dbReference type="InterPro" id="IPR000198">
    <property type="entry name" value="RhoGAP_dom"/>
</dbReference>
<feature type="region of interest" description="Disordered" evidence="1">
    <location>
        <begin position="530"/>
        <end position="554"/>
    </location>
</feature>
<dbReference type="GO" id="GO:0007165">
    <property type="term" value="P:signal transduction"/>
    <property type="evidence" value="ECO:0007669"/>
    <property type="project" value="InterPro"/>
</dbReference>
<proteinExistence type="predicted"/>
<dbReference type="Pfam" id="PF00620">
    <property type="entry name" value="RhoGAP"/>
    <property type="match status" value="1"/>
</dbReference>
<dbReference type="InParanoid" id="A0A6P7GV76"/>
<dbReference type="RefSeq" id="XP_028149273.1">
    <property type="nucleotide sequence ID" value="XM_028293472.1"/>
</dbReference>